<accession>A0A7S4JCR2</accession>
<name>A0A7S4JCR2_GUITH</name>
<dbReference type="Pfam" id="PF13508">
    <property type="entry name" value="Acetyltransf_7"/>
    <property type="match status" value="1"/>
</dbReference>
<keyword evidence="2" id="KW-0732">Signal</keyword>
<feature type="signal peptide" evidence="2">
    <location>
        <begin position="1"/>
        <end position="31"/>
    </location>
</feature>
<dbReference type="GO" id="GO:0008080">
    <property type="term" value="F:N-acetyltransferase activity"/>
    <property type="evidence" value="ECO:0007669"/>
    <property type="project" value="InterPro"/>
</dbReference>
<evidence type="ECO:0000259" key="3">
    <source>
        <dbReference type="PROSITE" id="PS51186"/>
    </source>
</evidence>
<dbReference type="InterPro" id="IPR000182">
    <property type="entry name" value="GNAT_dom"/>
</dbReference>
<dbReference type="AlphaFoldDB" id="A0A7S4JCR2"/>
<keyword evidence="1" id="KW-0808">Transferase</keyword>
<protein>
    <recommendedName>
        <fullName evidence="3">N-acetyltransferase domain-containing protein</fullName>
    </recommendedName>
</protein>
<dbReference type="OMA" id="QPHITTH"/>
<evidence type="ECO:0000256" key="1">
    <source>
        <dbReference type="ARBA" id="ARBA00022679"/>
    </source>
</evidence>
<dbReference type="CDD" id="cd04301">
    <property type="entry name" value="NAT_SF"/>
    <property type="match status" value="1"/>
</dbReference>
<evidence type="ECO:0000313" key="4">
    <source>
        <dbReference type="EMBL" id="CAE2259503.1"/>
    </source>
</evidence>
<dbReference type="EMBL" id="HBKN01005843">
    <property type="protein sequence ID" value="CAE2259503.1"/>
    <property type="molecule type" value="Transcribed_RNA"/>
</dbReference>
<dbReference type="PANTHER" id="PTHR13947:SF37">
    <property type="entry name" value="LD18367P"/>
    <property type="match status" value="1"/>
</dbReference>
<feature type="domain" description="N-acetyltransferase" evidence="3">
    <location>
        <begin position="79"/>
        <end position="211"/>
    </location>
</feature>
<reference evidence="4" key="1">
    <citation type="submission" date="2021-01" db="EMBL/GenBank/DDBJ databases">
        <authorList>
            <person name="Corre E."/>
            <person name="Pelletier E."/>
            <person name="Niang G."/>
            <person name="Scheremetjew M."/>
            <person name="Finn R."/>
            <person name="Kale V."/>
            <person name="Holt S."/>
            <person name="Cochrane G."/>
            <person name="Meng A."/>
            <person name="Brown T."/>
            <person name="Cohen L."/>
        </authorList>
    </citation>
    <scope>NUCLEOTIDE SEQUENCE</scope>
    <source>
        <strain evidence="4">CCMP 2712</strain>
    </source>
</reference>
<dbReference type="PROSITE" id="PS51186">
    <property type="entry name" value="GNAT"/>
    <property type="match status" value="1"/>
</dbReference>
<sequence length="252" mass="27880">MAAFPRPICSGTLPCIYILFFFALLSSNVAAFAPTLSRFSSSQCFHHVNKYQAHKLLLQVPRCTRARLSNGALQTRAEEGIRAATDKDLDTIREMVTKENMNFLFLNPADFLIAEADDEIVGIGQIRSLGKSFELASLVVREDMRGQGIGTALVEELLARHKKKHEGDNAEKRPPDILLLTLQSTTKFYSRLGFQEMPLSMAPVQMQMEATAGSVLARLTTGSSVCCMRYKFPSVELNSQQSGTVLKSAEDI</sequence>
<dbReference type="InterPro" id="IPR016181">
    <property type="entry name" value="Acyl_CoA_acyltransferase"/>
</dbReference>
<feature type="chain" id="PRO_5030540258" description="N-acetyltransferase domain-containing protein" evidence="2">
    <location>
        <begin position="32"/>
        <end position="252"/>
    </location>
</feature>
<evidence type="ECO:0000256" key="2">
    <source>
        <dbReference type="SAM" id="SignalP"/>
    </source>
</evidence>
<gene>
    <name evidence="4" type="ORF">GTHE00462_LOCUS4695</name>
</gene>
<organism evidence="4">
    <name type="scientific">Guillardia theta</name>
    <name type="common">Cryptophyte</name>
    <name type="synonym">Cryptomonas phi</name>
    <dbReference type="NCBI Taxonomy" id="55529"/>
    <lineage>
        <taxon>Eukaryota</taxon>
        <taxon>Cryptophyceae</taxon>
        <taxon>Pyrenomonadales</taxon>
        <taxon>Geminigeraceae</taxon>
        <taxon>Guillardia</taxon>
    </lineage>
</organism>
<dbReference type="InterPro" id="IPR050769">
    <property type="entry name" value="NAT_camello-type"/>
</dbReference>
<dbReference type="PANTHER" id="PTHR13947">
    <property type="entry name" value="GNAT FAMILY N-ACETYLTRANSFERASE"/>
    <property type="match status" value="1"/>
</dbReference>
<dbReference type="SUPFAM" id="SSF55729">
    <property type="entry name" value="Acyl-CoA N-acyltransferases (Nat)"/>
    <property type="match status" value="1"/>
</dbReference>
<dbReference type="Gene3D" id="3.40.630.30">
    <property type="match status" value="1"/>
</dbReference>
<proteinExistence type="predicted"/>